<evidence type="ECO:0000256" key="1">
    <source>
        <dbReference type="SAM" id="Coils"/>
    </source>
</evidence>
<feature type="coiled-coil region" evidence="1">
    <location>
        <begin position="239"/>
        <end position="266"/>
    </location>
</feature>
<evidence type="ECO:0000313" key="3">
    <source>
        <dbReference type="Proteomes" id="UP001190700"/>
    </source>
</evidence>
<keyword evidence="1" id="KW-0175">Coiled coil</keyword>
<sequence>MLLQRVWPTTDADRFDDDAEAYRGLKSDCAFLHDTYQNMFRGLCESCPCADNHRVNLERLLHTFCKNKIYCKKCAQIPGGPSCTYSEYHREFFRLERHERLPARERIIKYLVYLQTIWIVAASDGVRELLPNTPAEQVVMACYKQRVKPCVIAKTDAVSCECIKNLTERQQRILQVYDKYLLVKNVAASTNNRTHKECCKQTNTSLIKRARTPNTSSKQNCTTRKRVRFEEPSLSPNERETYEHRIEQLERRIEVLERNQSKDSQDMINSVVARLTQHINNIRYVTQTTSQQVARMHVREELRAALKSIFGEGNCEILAWVENQMQKTQIANVT</sequence>
<protein>
    <submittedName>
        <fullName evidence="2">Uncharacterized protein</fullName>
    </submittedName>
</protein>
<dbReference type="AlphaFoldDB" id="A0AAE0CAC5"/>
<organism evidence="2 3">
    <name type="scientific">Cymbomonas tetramitiformis</name>
    <dbReference type="NCBI Taxonomy" id="36881"/>
    <lineage>
        <taxon>Eukaryota</taxon>
        <taxon>Viridiplantae</taxon>
        <taxon>Chlorophyta</taxon>
        <taxon>Pyramimonadophyceae</taxon>
        <taxon>Pyramimonadales</taxon>
        <taxon>Pyramimonadaceae</taxon>
        <taxon>Cymbomonas</taxon>
    </lineage>
</organism>
<keyword evidence="3" id="KW-1185">Reference proteome</keyword>
<reference evidence="2 3" key="1">
    <citation type="journal article" date="2015" name="Genome Biol. Evol.">
        <title>Comparative Genomics of a Bacterivorous Green Alga Reveals Evolutionary Causalities and Consequences of Phago-Mixotrophic Mode of Nutrition.</title>
        <authorList>
            <person name="Burns J.A."/>
            <person name="Paasch A."/>
            <person name="Narechania A."/>
            <person name="Kim E."/>
        </authorList>
    </citation>
    <scope>NUCLEOTIDE SEQUENCE [LARGE SCALE GENOMIC DNA]</scope>
    <source>
        <strain evidence="2 3">PLY_AMNH</strain>
    </source>
</reference>
<comment type="caution">
    <text evidence="2">The sequence shown here is derived from an EMBL/GenBank/DDBJ whole genome shotgun (WGS) entry which is preliminary data.</text>
</comment>
<dbReference type="EMBL" id="LGRX02026811">
    <property type="protein sequence ID" value="KAK3250275.1"/>
    <property type="molecule type" value="Genomic_DNA"/>
</dbReference>
<proteinExistence type="predicted"/>
<dbReference type="Proteomes" id="UP001190700">
    <property type="component" value="Unassembled WGS sequence"/>
</dbReference>
<name>A0AAE0CAC5_9CHLO</name>
<evidence type="ECO:0000313" key="2">
    <source>
        <dbReference type="EMBL" id="KAK3250275.1"/>
    </source>
</evidence>
<accession>A0AAE0CAC5</accession>
<gene>
    <name evidence="2" type="ORF">CYMTET_40325</name>
</gene>